<dbReference type="Gene3D" id="2.30.30.40">
    <property type="entry name" value="SH3 Domains"/>
    <property type="match status" value="1"/>
</dbReference>
<protein>
    <submittedName>
        <fullName evidence="2">SH3 domain-containing protein</fullName>
    </submittedName>
</protein>
<proteinExistence type="predicted"/>
<evidence type="ECO:0000313" key="2">
    <source>
        <dbReference type="EMBL" id="MDQ7176778.1"/>
    </source>
</evidence>
<dbReference type="RefSeq" id="WP_308891358.1">
    <property type="nucleotide sequence ID" value="NZ_JAVGJF010000421.1"/>
</dbReference>
<name>A0ABD5AZU2_STACR</name>
<reference evidence="2 3" key="1">
    <citation type="submission" date="2023-08" db="EMBL/GenBank/DDBJ databases">
        <title>Whole genome sequencing of Staphylococcus chromogenes NNSch 2386.</title>
        <authorList>
            <person name="Kropotov V.S."/>
            <person name="Boriskina E.V."/>
            <person name="Gordinskaya N.A."/>
            <person name="Shkurkina I.S."/>
            <person name="Kryazhev D.V."/>
            <person name="Alekseeva A.E."/>
            <person name="Makhova M.A."/>
        </authorList>
    </citation>
    <scope>NUCLEOTIDE SEQUENCE [LARGE SCALE GENOMIC DNA]</scope>
    <source>
        <strain evidence="2 3">NNSch 2386</strain>
    </source>
</reference>
<evidence type="ECO:0000313" key="3">
    <source>
        <dbReference type="Proteomes" id="UP001240157"/>
    </source>
</evidence>
<dbReference type="Pfam" id="PF08460">
    <property type="entry name" value="SH3_5"/>
    <property type="match status" value="1"/>
</dbReference>
<accession>A0ABD5AZU2</accession>
<feature type="domain" description="SH3b" evidence="1">
    <location>
        <begin position="10"/>
        <end position="52"/>
    </location>
</feature>
<evidence type="ECO:0000259" key="1">
    <source>
        <dbReference type="Pfam" id="PF08460"/>
    </source>
</evidence>
<feature type="non-terminal residue" evidence="2">
    <location>
        <position position="1"/>
    </location>
</feature>
<dbReference type="EMBL" id="JAVGJF010000421">
    <property type="protein sequence ID" value="MDQ7176778.1"/>
    <property type="molecule type" value="Genomic_DNA"/>
</dbReference>
<organism evidence="2 3">
    <name type="scientific">Staphylococcus chromogenes</name>
    <name type="common">Staphylococcus hyicus subsp. chromogenes</name>
    <dbReference type="NCBI Taxonomy" id="46126"/>
    <lineage>
        <taxon>Bacteria</taxon>
        <taxon>Bacillati</taxon>
        <taxon>Bacillota</taxon>
        <taxon>Bacilli</taxon>
        <taxon>Bacillales</taxon>
        <taxon>Staphylococcaceae</taxon>
        <taxon>Staphylococcus</taxon>
    </lineage>
</organism>
<sequence>TTIKGNNVRKGYSLSSEITGVLANGQSITYDGAYVFNGYRWITYVSNNGRRYIATGKADTKGNRVDYYGRFSKA</sequence>
<dbReference type="Proteomes" id="UP001240157">
    <property type="component" value="Unassembled WGS sequence"/>
</dbReference>
<dbReference type="InterPro" id="IPR003646">
    <property type="entry name" value="SH3-like_bac-type"/>
</dbReference>
<gene>
    <name evidence="2" type="ORF">RCF65_12470</name>
</gene>
<comment type="caution">
    <text evidence="2">The sequence shown here is derived from an EMBL/GenBank/DDBJ whole genome shotgun (WGS) entry which is preliminary data.</text>
</comment>
<dbReference type="AlphaFoldDB" id="A0ABD5AZU2"/>